<feature type="chain" id="PRO_5010126061" evidence="1">
    <location>
        <begin position="18"/>
        <end position="45"/>
    </location>
</feature>
<dbReference type="HOGENOM" id="CLU_3208560_0_0_1"/>
<keyword evidence="3" id="KW-1185">Reference proteome</keyword>
<dbReference type="AlphaFoldDB" id="K3XTX0"/>
<name>K3XTX0_SETIT</name>
<dbReference type="EnsemblPlants" id="KQL07854">
    <property type="protein sequence ID" value="KQL07854"/>
    <property type="gene ID" value="SETIT_005377mg"/>
</dbReference>
<evidence type="ECO:0000313" key="3">
    <source>
        <dbReference type="Proteomes" id="UP000004995"/>
    </source>
</evidence>
<dbReference type="Gramene" id="KQL07854">
    <property type="protein sequence ID" value="KQL07854"/>
    <property type="gene ID" value="SETIT_005377mg"/>
</dbReference>
<organism evidence="2 3">
    <name type="scientific">Setaria italica</name>
    <name type="common">Foxtail millet</name>
    <name type="synonym">Panicum italicum</name>
    <dbReference type="NCBI Taxonomy" id="4555"/>
    <lineage>
        <taxon>Eukaryota</taxon>
        <taxon>Viridiplantae</taxon>
        <taxon>Streptophyta</taxon>
        <taxon>Embryophyta</taxon>
        <taxon>Tracheophyta</taxon>
        <taxon>Spermatophyta</taxon>
        <taxon>Magnoliopsida</taxon>
        <taxon>Liliopsida</taxon>
        <taxon>Poales</taxon>
        <taxon>Poaceae</taxon>
        <taxon>PACMAD clade</taxon>
        <taxon>Panicoideae</taxon>
        <taxon>Panicodae</taxon>
        <taxon>Paniceae</taxon>
        <taxon>Cenchrinae</taxon>
        <taxon>Setaria</taxon>
    </lineage>
</organism>
<reference evidence="2" key="2">
    <citation type="submission" date="2018-08" db="UniProtKB">
        <authorList>
            <consortium name="EnsemblPlants"/>
        </authorList>
    </citation>
    <scope>IDENTIFICATION</scope>
    <source>
        <strain evidence="2">Yugu1</strain>
    </source>
</reference>
<dbReference type="EMBL" id="AGNK02003382">
    <property type="status" value="NOT_ANNOTATED_CDS"/>
    <property type="molecule type" value="Genomic_DNA"/>
</dbReference>
<proteinExistence type="predicted"/>
<accession>K3XTX0</accession>
<evidence type="ECO:0000313" key="2">
    <source>
        <dbReference type="EnsemblPlants" id="KQL07854"/>
    </source>
</evidence>
<reference evidence="3" key="1">
    <citation type="journal article" date="2012" name="Nat. Biotechnol.">
        <title>Reference genome sequence of the model plant Setaria.</title>
        <authorList>
            <person name="Bennetzen J.L."/>
            <person name="Schmutz J."/>
            <person name="Wang H."/>
            <person name="Percifield R."/>
            <person name="Hawkins J."/>
            <person name="Pontaroli A.C."/>
            <person name="Estep M."/>
            <person name="Feng L."/>
            <person name="Vaughn J.N."/>
            <person name="Grimwood J."/>
            <person name="Jenkins J."/>
            <person name="Barry K."/>
            <person name="Lindquist E."/>
            <person name="Hellsten U."/>
            <person name="Deshpande S."/>
            <person name="Wang X."/>
            <person name="Wu X."/>
            <person name="Mitros T."/>
            <person name="Triplett J."/>
            <person name="Yang X."/>
            <person name="Ye C.Y."/>
            <person name="Mauro-Herrera M."/>
            <person name="Wang L."/>
            <person name="Li P."/>
            <person name="Sharma M."/>
            <person name="Sharma R."/>
            <person name="Ronald P.C."/>
            <person name="Panaud O."/>
            <person name="Kellogg E.A."/>
            <person name="Brutnell T.P."/>
            <person name="Doust A.N."/>
            <person name="Tuskan G.A."/>
            <person name="Rokhsar D."/>
            <person name="Devos K.M."/>
        </authorList>
    </citation>
    <scope>NUCLEOTIDE SEQUENCE [LARGE SCALE GENOMIC DNA]</scope>
    <source>
        <strain evidence="3">cv. Yugu1</strain>
    </source>
</reference>
<sequence length="45" mass="5228">MMYICLIWFALIQSVATYNRGARHLHGGIDEARGGGLWLERIQYF</sequence>
<feature type="signal peptide" evidence="1">
    <location>
        <begin position="1"/>
        <end position="17"/>
    </location>
</feature>
<evidence type="ECO:0000256" key="1">
    <source>
        <dbReference type="SAM" id="SignalP"/>
    </source>
</evidence>
<dbReference type="Proteomes" id="UP000004995">
    <property type="component" value="Unassembled WGS sequence"/>
</dbReference>
<dbReference type="InParanoid" id="K3XTX0"/>
<keyword evidence="1" id="KW-0732">Signal</keyword>
<protein>
    <submittedName>
        <fullName evidence="2">Uncharacterized protein</fullName>
    </submittedName>
</protein>